<dbReference type="SUPFAM" id="SSF51905">
    <property type="entry name" value="FAD/NAD(P)-binding domain"/>
    <property type="match status" value="1"/>
</dbReference>
<evidence type="ECO:0000313" key="4">
    <source>
        <dbReference type="EMBL" id="OIQ94744.1"/>
    </source>
</evidence>
<dbReference type="EMBL" id="MLJW01000180">
    <property type="protein sequence ID" value="OIQ94744.1"/>
    <property type="molecule type" value="Genomic_DNA"/>
</dbReference>
<sequence length="309" mass="32514">MDFDAVIVGGGPAGLSAGGYLAQAGFRVLLLEKESFGGRMMKLEWVVNYPAVGERVAGAALAAEMVDSAARSGLRMEQEEVVEIESYSSCKTVVCADGKAYTCAVVILAGGLTTKKLGVPGEDRPQGTGIISCAICDASLFSNQVVAVCGGGDAGAIEALYLANFAAKVLLIEAEAALSAKPMFQDRVRAQAKIEIRCGERLVEIVGDKYVTGLRVVHAATGRKELLEVGGVLIQVGFEPETRYLQELLPLDDLSYVEVSGQLETEVSGIMAAGDIRHGSLRKVAAAVSDGTSAAITAQRLIQEMRREN</sequence>
<dbReference type="InterPro" id="IPR023753">
    <property type="entry name" value="FAD/NAD-binding_dom"/>
</dbReference>
<feature type="domain" description="FAD/NAD(P)-binding" evidence="3">
    <location>
        <begin position="4"/>
        <end position="291"/>
    </location>
</feature>
<reference evidence="4" key="1">
    <citation type="submission" date="2016-10" db="EMBL/GenBank/DDBJ databases">
        <title>Sequence of Gallionella enrichment culture.</title>
        <authorList>
            <person name="Poehlein A."/>
            <person name="Muehling M."/>
            <person name="Daniel R."/>
        </authorList>
    </citation>
    <scope>NUCLEOTIDE SEQUENCE</scope>
</reference>
<dbReference type="AlphaFoldDB" id="A0A1J5RF54"/>
<dbReference type="GO" id="GO:0004791">
    <property type="term" value="F:thioredoxin-disulfide reductase (NADPH) activity"/>
    <property type="evidence" value="ECO:0007669"/>
    <property type="project" value="UniProtKB-EC"/>
</dbReference>
<name>A0A1J5RF54_9ZZZZ</name>
<dbReference type="Gene3D" id="3.50.50.60">
    <property type="entry name" value="FAD/NAD(P)-binding domain"/>
    <property type="match status" value="2"/>
</dbReference>
<protein>
    <submittedName>
        <fullName evidence="4">Thioredoxin reductase</fullName>
        <ecNumber evidence="4">1.8.1.9</ecNumber>
    </submittedName>
</protein>
<evidence type="ECO:0000259" key="3">
    <source>
        <dbReference type="Pfam" id="PF07992"/>
    </source>
</evidence>
<evidence type="ECO:0000256" key="1">
    <source>
        <dbReference type="ARBA" id="ARBA00022630"/>
    </source>
</evidence>
<comment type="caution">
    <text evidence="4">The sequence shown here is derived from an EMBL/GenBank/DDBJ whole genome shotgun (WGS) entry which is preliminary data.</text>
</comment>
<dbReference type="PRINTS" id="PR00469">
    <property type="entry name" value="PNDRDTASEII"/>
</dbReference>
<dbReference type="PRINTS" id="PR00368">
    <property type="entry name" value="FADPNR"/>
</dbReference>
<keyword evidence="2 4" id="KW-0560">Oxidoreductase</keyword>
<dbReference type="InterPro" id="IPR050097">
    <property type="entry name" value="Ferredoxin-NADP_redctase_2"/>
</dbReference>
<gene>
    <name evidence="4" type="primary">trxB_4</name>
    <name evidence="4" type="ORF">GALL_232980</name>
</gene>
<dbReference type="EC" id="1.8.1.9" evidence="4"/>
<organism evidence="4">
    <name type="scientific">mine drainage metagenome</name>
    <dbReference type="NCBI Taxonomy" id="410659"/>
    <lineage>
        <taxon>unclassified sequences</taxon>
        <taxon>metagenomes</taxon>
        <taxon>ecological metagenomes</taxon>
    </lineage>
</organism>
<dbReference type="Pfam" id="PF07992">
    <property type="entry name" value="Pyr_redox_2"/>
    <property type="match status" value="1"/>
</dbReference>
<accession>A0A1J5RF54</accession>
<evidence type="ECO:0000256" key="2">
    <source>
        <dbReference type="ARBA" id="ARBA00023002"/>
    </source>
</evidence>
<dbReference type="PANTHER" id="PTHR48105">
    <property type="entry name" value="THIOREDOXIN REDUCTASE 1-RELATED-RELATED"/>
    <property type="match status" value="1"/>
</dbReference>
<keyword evidence="1" id="KW-0285">Flavoprotein</keyword>
<dbReference type="InterPro" id="IPR036188">
    <property type="entry name" value="FAD/NAD-bd_sf"/>
</dbReference>
<proteinExistence type="predicted"/>